<sequence>MNNNIEYDTFVCNLPNPIDYNDIFNDSLSDMLFSFSSLTSPIPNSFNISSFNINGLKTPGQDYSSFHSDLDSTKHGRSSGGVSLFIHNSLATHVQFYEFHSSHILSVDLYFKGNVKLRIFVVYIPPTNDPILGNAVIDQLISLLSLAASQNFHHAIIAICGDFNMNLDKFYPIFLQQPSFDAWPLNQKCEYLYSRILRAAKAKLLLVTVGNTYTPKKPKDLESLTQSYQFLSKVAKSIRLLHKTFALYSSQFKSKWSSYFIRLNNLLSTYSRTFSVPIILPPSLYEGRTDDFVDLLSKLENMTLLLRACFCLKKKNFKFHPFKSRLMLGMITSPMIFPLLLSLLYQELDVIYSYCS</sequence>
<keyword evidence="1" id="KW-0812">Transmembrane</keyword>
<dbReference type="Proteomes" id="UP000232688">
    <property type="component" value="Unassembled WGS sequence"/>
</dbReference>
<evidence type="ECO:0008006" key="4">
    <source>
        <dbReference type="Google" id="ProtNLM"/>
    </source>
</evidence>
<dbReference type="VEuPathDB" id="FungiDB:RhiirA1_542670"/>
<reference evidence="2 3" key="2">
    <citation type="submission" date="2017-10" db="EMBL/GenBank/DDBJ databases">
        <title>Genome analyses suggest a sexual origin of heterokaryosis in a supposedly ancient asexual fungus.</title>
        <authorList>
            <person name="Corradi N."/>
            <person name="Sedzielewska K."/>
            <person name="Noel J."/>
            <person name="Charron P."/>
            <person name="Farinelli L."/>
            <person name="Marton T."/>
            <person name="Kruger M."/>
            <person name="Pelin A."/>
            <person name="Brachmann A."/>
            <person name="Corradi N."/>
        </authorList>
    </citation>
    <scope>NUCLEOTIDE SEQUENCE [LARGE SCALE GENOMIC DNA]</scope>
    <source>
        <strain evidence="2 3">A1</strain>
    </source>
</reference>
<reference evidence="2 3" key="1">
    <citation type="submission" date="2017-10" db="EMBL/GenBank/DDBJ databases">
        <title>Extensive intraspecific genome diversity in a model arbuscular mycorrhizal fungus.</title>
        <authorList>
            <person name="Chen E.C.H."/>
            <person name="Morin E."/>
            <person name="Baudet D."/>
            <person name="Noel J."/>
            <person name="Ndikumana S."/>
            <person name="Charron P."/>
            <person name="St-Onge C."/>
            <person name="Giorgi J."/>
            <person name="Grigoriev I.V."/>
            <person name="Roux C."/>
            <person name="Martin F.M."/>
            <person name="Corradi N."/>
        </authorList>
    </citation>
    <scope>NUCLEOTIDE SEQUENCE [LARGE SCALE GENOMIC DNA]</scope>
    <source>
        <strain evidence="2 3">A1</strain>
    </source>
</reference>
<accession>A0A2N0QVC5</accession>
<gene>
    <name evidence="2" type="ORF">RhiirA1_542670</name>
</gene>
<feature type="transmembrane region" description="Helical" evidence="1">
    <location>
        <begin position="326"/>
        <end position="345"/>
    </location>
</feature>
<dbReference type="SUPFAM" id="SSF56219">
    <property type="entry name" value="DNase I-like"/>
    <property type="match status" value="1"/>
</dbReference>
<evidence type="ECO:0000256" key="1">
    <source>
        <dbReference type="SAM" id="Phobius"/>
    </source>
</evidence>
<dbReference type="InterPro" id="IPR036691">
    <property type="entry name" value="Endo/exonu/phosph_ase_sf"/>
</dbReference>
<dbReference type="Gene3D" id="3.60.10.10">
    <property type="entry name" value="Endonuclease/exonuclease/phosphatase"/>
    <property type="match status" value="1"/>
</dbReference>
<name>A0A2N0QVC5_9GLOM</name>
<keyword evidence="1" id="KW-0472">Membrane</keyword>
<evidence type="ECO:0000313" key="3">
    <source>
        <dbReference type="Proteomes" id="UP000232688"/>
    </source>
</evidence>
<evidence type="ECO:0000313" key="2">
    <source>
        <dbReference type="EMBL" id="PKC55018.1"/>
    </source>
</evidence>
<proteinExistence type="predicted"/>
<protein>
    <recommendedName>
        <fullName evidence="4">Endonuclease/exonuclease/phosphatase domain-containing protein</fullName>
    </recommendedName>
</protein>
<dbReference type="AlphaFoldDB" id="A0A2N0QVC5"/>
<dbReference type="EMBL" id="LLXH01002844">
    <property type="protein sequence ID" value="PKC55018.1"/>
    <property type="molecule type" value="Genomic_DNA"/>
</dbReference>
<organism evidence="2 3">
    <name type="scientific">Rhizophagus irregularis</name>
    <dbReference type="NCBI Taxonomy" id="588596"/>
    <lineage>
        <taxon>Eukaryota</taxon>
        <taxon>Fungi</taxon>
        <taxon>Fungi incertae sedis</taxon>
        <taxon>Mucoromycota</taxon>
        <taxon>Glomeromycotina</taxon>
        <taxon>Glomeromycetes</taxon>
        <taxon>Glomerales</taxon>
        <taxon>Glomeraceae</taxon>
        <taxon>Rhizophagus</taxon>
    </lineage>
</organism>
<comment type="caution">
    <text evidence="2">The sequence shown here is derived from an EMBL/GenBank/DDBJ whole genome shotgun (WGS) entry which is preliminary data.</text>
</comment>
<keyword evidence="1" id="KW-1133">Transmembrane helix</keyword>